<keyword evidence="2" id="KW-1185">Reference proteome</keyword>
<protein>
    <recommendedName>
        <fullName evidence="3">Heterokaryon incompatibility domain-containing protein</fullName>
    </recommendedName>
</protein>
<evidence type="ECO:0000313" key="1">
    <source>
        <dbReference type="EMBL" id="ORY00318.1"/>
    </source>
</evidence>
<gene>
    <name evidence="1" type="ORF">BCR34DRAFT_592623</name>
</gene>
<reference evidence="1 2" key="1">
    <citation type="submission" date="2016-07" db="EMBL/GenBank/DDBJ databases">
        <title>Pervasive Adenine N6-methylation of Active Genes in Fungi.</title>
        <authorList>
            <consortium name="DOE Joint Genome Institute"/>
            <person name="Mondo S.J."/>
            <person name="Dannebaum R.O."/>
            <person name="Kuo R.C."/>
            <person name="Labutti K."/>
            <person name="Haridas S."/>
            <person name="Kuo A."/>
            <person name="Salamov A."/>
            <person name="Ahrendt S.R."/>
            <person name="Lipzen A."/>
            <person name="Sullivan W."/>
            <person name="Andreopoulos W.B."/>
            <person name="Clum A."/>
            <person name="Lindquist E."/>
            <person name="Daum C."/>
            <person name="Ramamoorthy G.K."/>
            <person name="Gryganskyi A."/>
            <person name="Culley D."/>
            <person name="Magnuson J.K."/>
            <person name="James T.Y."/>
            <person name="O'Malley M.A."/>
            <person name="Stajich J.E."/>
            <person name="Spatafora J.W."/>
            <person name="Visel A."/>
            <person name="Grigoriev I.V."/>
        </authorList>
    </citation>
    <scope>NUCLEOTIDE SEQUENCE [LARGE SCALE GENOMIC DNA]</scope>
    <source>
        <strain evidence="1 2">CBS 115471</strain>
    </source>
</reference>
<evidence type="ECO:0000313" key="2">
    <source>
        <dbReference type="Proteomes" id="UP000193144"/>
    </source>
</evidence>
<organism evidence="1 2">
    <name type="scientific">Clohesyomyces aquaticus</name>
    <dbReference type="NCBI Taxonomy" id="1231657"/>
    <lineage>
        <taxon>Eukaryota</taxon>
        <taxon>Fungi</taxon>
        <taxon>Dikarya</taxon>
        <taxon>Ascomycota</taxon>
        <taxon>Pezizomycotina</taxon>
        <taxon>Dothideomycetes</taxon>
        <taxon>Pleosporomycetidae</taxon>
        <taxon>Pleosporales</taxon>
        <taxon>Lindgomycetaceae</taxon>
        <taxon>Clohesyomyces</taxon>
    </lineage>
</organism>
<dbReference type="AlphaFoldDB" id="A0A1Y1YQK8"/>
<dbReference type="Proteomes" id="UP000193144">
    <property type="component" value="Unassembled WGS sequence"/>
</dbReference>
<name>A0A1Y1YQK8_9PLEO</name>
<dbReference type="STRING" id="1231657.A0A1Y1YQK8"/>
<dbReference type="PANTHER" id="PTHR33112:SF16">
    <property type="entry name" value="HETEROKARYON INCOMPATIBILITY DOMAIN-CONTAINING PROTEIN"/>
    <property type="match status" value="1"/>
</dbReference>
<accession>A0A1Y1YQK8</accession>
<proteinExistence type="predicted"/>
<dbReference type="PANTHER" id="PTHR33112">
    <property type="entry name" value="DOMAIN PROTEIN, PUTATIVE-RELATED"/>
    <property type="match status" value="1"/>
</dbReference>
<sequence>MHHSGQYGGQSLGDREHHHVYVNAMVVISVSRVKSADEGFLGPRTPIGANEPYQVLEIPFSKKDGTIANMALAPNLYVLVEPIDERAWTLQERVLASRCLEFGALQTRWACLTIDKKTPSKVGGWEAKTERSSLHDDDTFGNVLSAFIADSLEFYGLWNCIVEIHSGRHLGFEQDRLVSLAAIAARFGALWNDEYLCGFWKRDIRSRLPWGTYRHDYAEPTFYIAPSWSWASFNSRVLMGHVADSQLVVRFHIIESDIIIQEARSRFGALISGPRGIRVARLEQDAPALVNEMYYNRDIDKHRSSIREENPASLYLLLIKIRHNGGQLGGLAPYQRLDGLYFRGGTFSYYGEQDTEFDSMLSCFHSREPETLSIVSGVWMASD</sequence>
<dbReference type="OrthoDB" id="5125733at2759"/>
<dbReference type="EMBL" id="MCFA01000185">
    <property type="protein sequence ID" value="ORY00318.1"/>
    <property type="molecule type" value="Genomic_DNA"/>
</dbReference>
<evidence type="ECO:0008006" key="3">
    <source>
        <dbReference type="Google" id="ProtNLM"/>
    </source>
</evidence>
<comment type="caution">
    <text evidence="1">The sequence shown here is derived from an EMBL/GenBank/DDBJ whole genome shotgun (WGS) entry which is preliminary data.</text>
</comment>